<dbReference type="EC" id="2.3.1.39" evidence="4"/>
<dbReference type="RefSeq" id="WP_000627588.1">
    <property type="nucleotide sequence ID" value="NZ_CP013276.1"/>
</dbReference>
<dbReference type="SUPFAM" id="SSF55048">
    <property type="entry name" value="Probable ACP-binding domain of malonyl-CoA ACP transacylase"/>
    <property type="match status" value="1"/>
</dbReference>
<keyword evidence="2 4" id="KW-0012">Acyltransferase</keyword>
<dbReference type="SMART" id="SM00827">
    <property type="entry name" value="PKS_AT"/>
    <property type="match status" value="1"/>
</dbReference>
<sequence length="316" mass="35519">MITFIFPGQGSQSVGMCKGYLDKYPNIFVPLFEEANDTLGFDLKQLCLYGPSEKLIETSVTQPAILTVSTGISRILHLYGIKPSKVAGHSLGQFSALVEAGSLQFSDALSIVRKRGQLMSNVKQEGCMLGIVSNTYQTLFEVVEESKQYEIDIAAYNSPTQVVFSGESKSILKFQKVLDQKNGIKTKILSTSHAFHSRLMGEMVLEFKEYLNLFSLKSAQIPIVLNCSGKPNIDRINILQDIERQCVDPVMWQDTIYTLLNNGTKHFIEVGPRNTLTKLCHSFKQNISVSSTETPMYLKRSLTTIEKEFKEEWVYV</sequence>
<keyword evidence="7" id="KW-0614">Plasmid</keyword>
<dbReference type="InterPro" id="IPR016036">
    <property type="entry name" value="Malonyl_transacylase_ACP-bd"/>
</dbReference>
<dbReference type="PIRSF" id="PIRSF000446">
    <property type="entry name" value="Mct"/>
    <property type="match status" value="1"/>
</dbReference>
<dbReference type="PANTHER" id="PTHR42681:SF1">
    <property type="entry name" value="MALONYL-COA-ACYL CARRIER PROTEIN TRANSACYLASE, MITOCHONDRIAL"/>
    <property type="match status" value="1"/>
</dbReference>
<dbReference type="GO" id="GO:0004314">
    <property type="term" value="F:[acyl-carrier-protein] S-malonyltransferase activity"/>
    <property type="evidence" value="ECO:0007669"/>
    <property type="project" value="UniProtKB-EC"/>
</dbReference>
<dbReference type="InterPro" id="IPR016035">
    <property type="entry name" value="Acyl_Trfase/lysoPLipase"/>
</dbReference>
<geneLocation type="plasmid" evidence="7">
    <name>pAM65-52-1-360K</name>
</geneLocation>
<proteinExistence type="inferred from homology"/>
<gene>
    <name evidence="7" type="ORF">ATN07_29340</name>
</gene>
<evidence type="ECO:0000256" key="3">
    <source>
        <dbReference type="ARBA" id="ARBA00048462"/>
    </source>
</evidence>
<feature type="active site" evidence="5">
    <location>
        <position position="90"/>
    </location>
</feature>
<keyword evidence="1 4" id="KW-0808">Transferase</keyword>
<evidence type="ECO:0000313" key="7">
    <source>
        <dbReference type="EMBL" id="APF32610.1"/>
    </source>
</evidence>
<dbReference type="Gene3D" id="3.40.366.10">
    <property type="entry name" value="Malonyl-Coenzyme A Acyl Carrier Protein, domain 2"/>
    <property type="match status" value="1"/>
</dbReference>
<dbReference type="GO" id="GO:0005829">
    <property type="term" value="C:cytosol"/>
    <property type="evidence" value="ECO:0007669"/>
    <property type="project" value="TreeGrafter"/>
</dbReference>
<evidence type="ECO:0000256" key="4">
    <source>
        <dbReference type="PIRNR" id="PIRNR000446"/>
    </source>
</evidence>
<feature type="active site" evidence="5">
    <location>
        <position position="196"/>
    </location>
</feature>
<dbReference type="InterPro" id="IPR024925">
    <property type="entry name" value="Malonyl_CoA-ACP_transAc"/>
</dbReference>
<reference evidence="7" key="1">
    <citation type="journal article" date="2017" name="Res. Microbiol.">
        <title>Comparative genomics of extrachromosomal elements in Bacillus thuringiensis subsp. israelensis.</title>
        <authorList>
            <person name="Bolotin A."/>
            <person name="Gillis A."/>
            <person name="Sanchis V."/>
            <person name="Nielsen-LeRoux C."/>
            <person name="Mahillon J."/>
            <person name="Lereclus D."/>
            <person name="Sorokin A."/>
        </authorList>
    </citation>
    <scope>NUCLEOTIDE SEQUENCE</scope>
    <source>
        <strain evidence="7">AM65-52</strain>
        <plasmid evidence="7">pAM65-52-1-360K</plasmid>
    </source>
</reference>
<comment type="catalytic activity">
    <reaction evidence="3 4">
        <text>holo-[ACP] + malonyl-CoA = malonyl-[ACP] + CoA</text>
        <dbReference type="Rhea" id="RHEA:41792"/>
        <dbReference type="Rhea" id="RHEA-COMP:9623"/>
        <dbReference type="Rhea" id="RHEA-COMP:9685"/>
        <dbReference type="ChEBI" id="CHEBI:57287"/>
        <dbReference type="ChEBI" id="CHEBI:57384"/>
        <dbReference type="ChEBI" id="CHEBI:64479"/>
        <dbReference type="ChEBI" id="CHEBI:78449"/>
        <dbReference type="EC" id="2.3.1.39"/>
    </reaction>
</comment>
<dbReference type="SUPFAM" id="SSF52151">
    <property type="entry name" value="FabD/lysophospholipase-like"/>
    <property type="match status" value="1"/>
</dbReference>
<dbReference type="GO" id="GO:0006633">
    <property type="term" value="P:fatty acid biosynthetic process"/>
    <property type="evidence" value="ECO:0007669"/>
    <property type="project" value="TreeGrafter"/>
</dbReference>
<organism evidence="7">
    <name type="scientific">Bacillus thuringiensis subsp. israelensis</name>
    <dbReference type="NCBI Taxonomy" id="1430"/>
    <lineage>
        <taxon>Bacteria</taxon>
        <taxon>Bacillati</taxon>
        <taxon>Bacillota</taxon>
        <taxon>Bacilli</taxon>
        <taxon>Bacillales</taxon>
        <taxon>Bacillaceae</taxon>
        <taxon>Bacillus</taxon>
        <taxon>Bacillus cereus group</taxon>
    </lineage>
</organism>
<name>A0A1L2Z0L4_BACTI</name>
<feature type="domain" description="Malonyl-CoA:ACP transacylase (MAT)" evidence="6">
    <location>
        <begin position="5"/>
        <end position="296"/>
    </location>
</feature>
<accession>A0A1L2Z0L4</accession>
<dbReference type="InterPro" id="IPR050858">
    <property type="entry name" value="Mal-CoA-ACP_Trans/PKS_FabD"/>
</dbReference>
<dbReference type="EMBL" id="CP013276">
    <property type="protein sequence ID" value="APF32610.1"/>
    <property type="molecule type" value="Genomic_DNA"/>
</dbReference>
<evidence type="ECO:0000256" key="2">
    <source>
        <dbReference type="ARBA" id="ARBA00023315"/>
    </source>
</evidence>
<dbReference type="Pfam" id="PF00698">
    <property type="entry name" value="Acyl_transf_1"/>
    <property type="match status" value="1"/>
</dbReference>
<dbReference type="Gene3D" id="3.30.70.250">
    <property type="entry name" value="Malonyl-CoA ACP transacylase, ACP-binding"/>
    <property type="match status" value="1"/>
</dbReference>
<evidence type="ECO:0000256" key="1">
    <source>
        <dbReference type="ARBA" id="ARBA00022679"/>
    </source>
</evidence>
<dbReference type="AlphaFoldDB" id="A0A1L2Z0L4"/>
<dbReference type="PANTHER" id="PTHR42681">
    <property type="entry name" value="MALONYL-COA-ACYL CARRIER PROTEIN TRANSACYLASE, MITOCHONDRIAL"/>
    <property type="match status" value="1"/>
</dbReference>
<evidence type="ECO:0000259" key="6">
    <source>
        <dbReference type="SMART" id="SM00827"/>
    </source>
</evidence>
<protein>
    <recommendedName>
        <fullName evidence="4">Malonyl CoA-acyl carrier protein transacylase</fullName>
        <ecNumber evidence="4">2.3.1.39</ecNumber>
    </recommendedName>
</protein>
<evidence type="ECO:0000256" key="5">
    <source>
        <dbReference type="PIRSR" id="PIRSR000446-1"/>
    </source>
</evidence>
<comment type="similarity">
    <text evidence="4">Belongs to the fabD family.</text>
</comment>
<dbReference type="InterPro" id="IPR014043">
    <property type="entry name" value="Acyl_transferase_dom"/>
</dbReference>
<dbReference type="InterPro" id="IPR001227">
    <property type="entry name" value="Ac_transferase_dom_sf"/>
</dbReference>